<dbReference type="Proteomes" id="UP000799770">
    <property type="component" value="Unassembled WGS sequence"/>
</dbReference>
<dbReference type="OrthoDB" id="3927857at2759"/>
<reference evidence="2" key="1">
    <citation type="journal article" date="2020" name="Stud. Mycol.">
        <title>101 Dothideomycetes genomes: a test case for predicting lifestyles and emergence of pathogens.</title>
        <authorList>
            <person name="Haridas S."/>
            <person name="Albert R."/>
            <person name="Binder M."/>
            <person name="Bloem J."/>
            <person name="Labutti K."/>
            <person name="Salamov A."/>
            <person name="Andreopoulos B."/>
            <person name="Baker S."/>
            <person name="Barry K."/>
            <person name="Bills G."/>
            <person name="Bluhm B."/>
            <person name="Cannon C."/>
            <person name="Castanera R."/>
            <person name="Culley D."/>
            <person name="Daum C."/>
            <person name="Ezra D."/>
            <person name="Gonzalez J."/>
            <person name="Henrissat B."/>
            <person name="Kuo A."/>
            <person name="Liang C."/>
            <person name="Lipzen A."/>
            <person name="Lutzoni F."/>
            <person name="Magnuson J."/>
            <person name="Mondo S."/>
            <person name="Nolan M."/>
            <person name="Ohm R."/>
            <person name="Pangilinan J."/>
            <person name="Park H.-J."/>
            <person name="Ramirez L."/>
            <person name="Alfaro M."/>
            <person name="Sun H."/>
            <person name="Tritt A."/>
            <person name="Yoshinaga Y."/>
            <person name="Zwiers L.-H."/>
            <person name="Turgeon B."/>
            <person name="Goodwin S."/>
            <person name="Spatafora J."/>
            <person name="Crous P."/>
            <person name="Grigoriev I."/>
        </authorList>
    </citation>
    <scope>NUCLEOTIDE SEQUENCE</scope>
    <source>
        <strain evidence="2">CBS 627.86</strain>
    </source>
</reference>
<feature type="chain" id="PRO_5025339976" description="SnoaL-like domain-containing protein" evidence="1">
    <location>
        <begin position="20"/>
        <end position="206"/>
    </location>
</feature>
<keyword evidence="1" id="KW-0732">Signal</keyword>
<evidence type="ECO:0000313" key="3">
    <source>
        <dbReference type="Proteomes" id="UP000799770"/>
    </source>
</evidence>
<feature type="signal peptide" evidence="1">
    <location>
        <begin position="1"/>
        <end position="19"/>
    </location>
</feature>
<name>A0A6A5Z307_9PLEO</name>
<gene>
    <name evidence="2" type="ORF">BDV96DRAFT_578354</name>
</gene>
<dbReference type="EMBL" id="ML977327">
    <property type="protein sequence ID" value="KAF2113800.1"/>
    <property type="molecule type" value="Genomic_DNA"/>
</dbReference>
<proteinExistence type="predicted"/>
<organism evidence="2 3">
    <name type="scientific">Lophiotrema nucula</name>
    <dbReference type="NCBI Taxonomy" id="690887"/>
    <lineage>
        <taxon>Eukaryota</taxon>
        <taxon>Fungi</taxon>
        <taxon>Dikarya</taxon>
        <taxon>Ascomycota</taxon>
        <taxon>Pezizomycotina</taxon>
        <taxon>Dothideomycetes</taxon>
        <taxon>Pleosporomycetidae</taxon>
        <taxon>Pleosporales</taxon>
        <taxon>Lophiotremataceae</taxon>
        <taxon>Lophiotrema</taxon>
    </lineage>
</organism>
<accession>A0A6A5Z307</accession>
<keyword evidence="3" id="KW-1185">Reference proteome</keyword>
<sequence>MRLVTFALALCGMVSTITAVAMPPSDELRVQSRGYAAPDPCSLADSPSVNASIQLSNWFQCQANGFFPYPANGPWDQVFASAFSKDLKATFNDTHYGYDGWLQAYRNINVTIGKSFAPFEHGFTSTLAVPNSNGDKGGLVYAIGWEGGYSTFYNRTLYFTDGAFAVVKIVDGQRKIVEFRESSNIPNTAPMPTPNDWTCSFPEGNI</sequence>
<protein>
    <recommendedName>
        <fullName evidence="4">SnoaL-like domain-containing protein</fullName>
    </recommendedName>
</protein>
<evidence type="ECO:0000256" key="1">
    <source>
        <dbReference type="SAM" id="SignalP"/>
    </source>
</evidence>
<evidence type="ECO:0008006" key="4">
    <source>
        <dbReference type="Google" id="ProtNLM"/>
    </source>
</evidence>
<evidence type="ECO:0000313" key="2">
    <source>
        <dbReference type="EMBL" id="KAF2113800.1"/>
    </source>
</evidence>
<dbReference type="AlphaFoldDB" id="A0A6A5Z307"/>